<feature type="region of interest" description="Disordered" evidence="1">
    <location>
        <begin position="54"/>
        <end position="74"/>
    </location>
</feature>
<comment type="caution">
    <text evidence="3">The sequence shown here is derived from an EMBL/GenBank/DDBJ whole genome shotgun (WGS) entry which is preliminary data.</text>
</comment>
<sequence length="74" mass="8038">MYIVAIAWLYVALLATAAETTVIGGVLTFLFYGVAPLSLFLWLFGTPTRRRRSAQRSLREGVGKDDGSDAGSDQ</sequence>
<accession>A0A6C2CKP2</accession>
<name>A0A6C2CKP2_9RHOO</name>
<evidence type="ECO:0000313" key="3">
    <source>
        <dbReference type="EMBL" id="TYC54644.1"/>
    </source>
</evidence>
<evidence type="ECO:0008006" key="5">
    <source>
        <dbReference type="Google" id="ProtNLM"/>
    </source>
</evidence>
<evidence type="ECO:0000256" key="1">
    <source>
        <dbReference type="SAM" id="MobiDB-lite"/>
    </source>
</evidence>
<keyword evidence="2" id="KW-0812">Transmembrane</keyword>
<protein>
    <recommendedName>
        <fullName evidence="5">Transmembrane protein</fullName>
    </recommendedName>
</protein>
<dbReference type="AlphaFoldDB" id="A0A6C2CKP2"/>
<dbReference type="Proteomes" id="UP000389128">
    <property type="component" value="Unassembled WGS sequence"/>
</dbReference>
<reference evidence="3 4" key="1">
    <citation type="submission" date="2019-01" db="EMBL/GenBank/DDBJ databases">
        <title>Zoogloea oleivorans genome sequencing and assembly.</title>
        <authorList>
            <person name="Tancsics A."/>
            <person name="Farkas M."/>
            <person name="Kriszt B."/>
            <person name="Maroti G."/>
            <person name="Horvath B."/>
        </authorList>
    </citation>
    <scope>NUCLEOTIDE SEQUENCE [LARGE SCALE GENOMIC DNA]</scope>
    <source>
        <strain evidence="3 4">Buc</strain>
    </source>
</reference>
<proteinExistence type="predicted"/>
<feature type="transmembrane region" description="Helical" evidence="2">
    <location>
        <begin position="27"/>
        <end position="45"/>
    </location>
</feature>
<evidence type="ECO:0000313" key="4">
    <source>
        <dbReference type="Proteomes" id="UP000389128"/>
    </source>
</evidence>
<evidence type="ECO:0000256" key="2">
    <source>
        <dbReference type="SAM" id="Phobius"/>
    </source>
</evidence>
<keyword evidence="4" id="KW-1185">Reference proteome</keyword>
<keyword evidence="2" id="KW-1133">Transmembrane helix</keyword>
<keyword evidence="2" id="KW-0472">Membrane</keyword>
<gene>
    <name evidence="3" type="ORF">ETQ85_17290</name>
</gene>
<feature type="compositionally biased region" description="Basic and acidic residues" evidence="1">
    <location>
        <begin position="57"/>
        <end position="67"/>
    </location>
</feature>
<organism evidence="3 4">
    <name type="scientific">Zoogloea oleivorans</name>
    <dbReference type="NCBI Taxonomy" id="1552750"/>
    <lineage>
        <taxon>Bacteria</taxon>
        <taxon>Pseudomonadati</taxon>
        <taxon>Pseudomonadota</taxon>
        <taxon>Betaproteobacteria</taxon>
        <taxon>Rhodocyclales</taxon>
        <taxon>Zoogloeaceae</taxon>
        <taxon>Zoogloea</taxon>
    </lineage>
</organism>
<dbReference type="EMBL" id="SDKK01000017">
    <property type="protein sequence ID" value="TYC54644.1"/>
    <property type="molecule type" value="Genomic_DNA"/>
</dbReference>